<evidence type="ECO:0000313" key="7">
    <source>
        <dbReference type="EMBL" id="OAQ60183.1"/>
    </source>
</evidence>
<dbReference type="GeneID" id="28852943"/>
<keyword evidence="8" id="KW-1185">Reference proteome</keyword>
<dbReference type="Pfam" id="PF01565">
    <property type="entry name" value="FAD_binding_4"/>
    <property type="match status" value="1"/>
</dbReference>
<keyword evidence="5" id="KW-0560">Oxidoreductase</keyword>
<organism evidence="7 8">
    <name type="scientific">Pochonia chlamydosporia 170</name>
    <dbReference type="NCBI Taxonomy" id="1380566"/>
    <lineage>
        <taxon>Eukaryota</taxon>
        <taxon>Fungi</taxon>
        <taxon>Dikarya</taxon>
        <taxon>Ascomycota</taxon>
        <taxon>Pezizomycotina</taxon>
        <taxon>Sordariomycetes</taxon>
        <taxon>Hypocreomycetidae</taxon>
        <taxon>Hypocreales</taxon>
        <taxon>Clavicipitaceae</taxon>
        <taxon>Pochonia</taxon>
    </lineage>
</organism>
<dbReference type="InterPro" id="IPR050416">
    <property type="entry name" value="FAD-linked_Oxidoreductase"/>
</dbReference>
<keyword evidence="4" id="KW-0274">FAD</keyword>
<evidence type="ECO:0000256" key="1">
    <source>
        <dbReference type="ARBA" id="ARBA00001974"/>
    </source>
</evidence>
<accession>A0A179F4T0</accession>
<comment type="similarity">
    <text evidence="2">Belongs to the oxygen-dependent FAD-linked oxidoreductase family.</text>
</comment>
<keyword evidence="3" id="KW-0285">Flavoprotein</keyword>
<name>A0A179F4T0_METCM</name>
<dbReference type="InterPro" id="IPR036318">
    <property type="entry name" value="FAD-bd_PCMH-like_sf"/>
</dbReference>
<protein>
    <submittedName>
        <fullName evidence="7">FAD/FMN-dependent dehydrogenase</fullName>
    </submittedName>
</protein>
<reference evidence="7 8" key="1">
    <citation type="journal article" date="2016" name="PLoS Pathog.">
        <title>Biosynthesis of antibiotic leucinostatins in bio-control fungus Purpureocillium lilacinum and their inhibition on phytophthora revealed by genome mining.</title>
        <authorList>
            <person name="Wang G."/>
            <person name="Liu Z."/>
            <person name="Lin R."/>
            <person name="Li E."/>
            <person name="Mao Z."/>
            <person name="Ling J."/>
            <person name="Yang Y."/>
            <person name="Yin W.B."/>
            <person name="Xie B."/>
        </authorList>
    </citation>
    <scope>NUCLEOTIDE SEQUENCE [LARGE SCALE GENOMIC DNA]</scope>
    <source>
        <strain evidence="7">170</strain>
    </source>
</reference>
<dbReference type="InterPro" id="IPR016166">
    <property type="entry name" value="FAD-bd_PCMH"/>
</dbReference>
<dbReference type="PANTHER" id="PTHR42973:SF39">
    <property type="entry name" value="FAD-BINDING PCMH-TYPE DOMAIN-CONTAINING PROTEIN"/>
    <property type="match status" value="1"/>
</dbReference>
<feature type="domain" description="FAD-binding PCMH-type" evidence="6">
    <location>
        <begin position="39"/>
        <end position="212"/>
    </location>
</feature>
<comment type="caution">
    <text evidence="7">The sequence shown here is derived from an EMBL/GenBank/DDBJ whole genome shotgun (WGS) entry which is preliminary data.</text>
</comment>
<dbReference type="OrthoDB" id="4947919at2759"/>
<dbReference type="GO" id="GO:0016491">
    <property type="term" value="F:oxidoreductase activity"/>
    <property type="evidence" value="ECO:0007669"/>
    <property type="project" value="UniProtKB-KW"/>
</dbReference>
<evidence type="ECO:0000259" key="6">
    <source>
        <dbReference type="PROSITE" id="PS51387"/>
    </source>
</evidence>
<dbReference type="Gene3D" id="3.30.465.10">
    <property type="match status" value="1"/>
</dbReference>
<evidence type="ECO:0000313" key="8">
    <source>
        <dbReference type="Proteomes" id="UP000078397"/>
    </source>
</evidence>
<dbReference type="PROSITE" id="PS51387">
    <property type="entry name" value="FAD_PCMH"/>
    <property type="match status" value="1"/>
</dbReference>
<proteinExistence type="inferred from homology"/>
<dbReference type="SUPFAM" id="SSF56176">
    <property type="entry name" value="FAD-binding/transporter-associated domain-like"/>
    <property type="match status" value="1"/>
</dbReference>
<dbReference type="AlphaFoldDB" id="A0A179F4T0"/>
<evidence type="ECO:0000256" key="2">
    <source>
        <dbReference type="ARBA" id="ARBA00005466"/>
    </source>
</evidence>
<dbReference type="InterPro" id="IPR016169">
    <property type="entry name" value="FAD-bd_PCMH_sub2"/>
</dbReference>
<evidence type="ECO:0000256" key="3">
    <source>
        <dbReference type="ARBA" id="ARBA00022630"/>
    </source>
</evidence>
<evidence type="ECO:0000256" key="4">
    <source>
        <dbReference type="ARBA" id="ARBA00022827"/>
    </source>
</evidence>
<dbReference type="KEGG" id="pchm:VFPPC_10613"/>
<dbReference type="RefSeq" id="XP_018138093.1">
    <property type="nucleotide sequence ID" value="XM_018288949.1"/>
</dbReference>
<dbReference type="Proteomes" id="UP000078397">
    <property type="component" value="Unassembled WGS sequence"/>
</dbReference>
<dbReference type="EMBL" id="LSBJ02000009">
    <property type="protein sequence ID" value="OAQ60183.1"/>
    <property type="molecule type" value="Genomic_DNA"/>
</dbReference>
<dbReference type="PANTHER" id="PTHR42973">
    <property type="entry name" value="BINDING OXIDOREDUCTASE, PUTATIVE (AFU_ORTHOLOGUE AFUA_1G17690)-RELATED"/>
    <property type="match status" value="1"/>
</dbReference>
<evidence type="ECO:0000256" key="5">
    <source>
        <dbReference type="ARBA" id="ARBA00023002"/>
    </source>
</evidence>
<dbReference type="InterPro" id="IPR006094">
    <property type="entry name" value="Oxid_FAD_bind_N"/>
</dbReference>
<comment type="cofactor">
    <cofactor evidence="1">
        <name>FAD</name>
        <dbReference type="ChEBI" id="CHEBI:57692"/>
    </cofactor>
</comment>
<gene>
    <name evidence="7" type="ORF">VFPPC_10613</name>
</gene>
<sequence>MRHSHRIIRLLARLRERGIDHQETDGCAAPPEALMHDRAASVPTLVISPRSEWGLGQTLNLLKELDIYRYIPISVKSGGHGYFNGATCKGIMLNLTRMDKQHISEEVLFIQPGCVLGQLIDLLAKHRKAVPHGDCFGVGVGGHFLTAGWDPLLARRHGLGCQSVIGGRVILWDGEVINVDEKNNSSLLRAMRGGGAAGVGVVTELRLRVFDEPPRATWCFARLSKDQLSICRAHEIFSKAWNLPRDISVSFRFHFDPCQLEPICSFNIYSLLTPDETISHLKVHLGLEITSYFIDKSKWTEGPVISSRLIPASKLLTANPGMLAEMSSTSLHKSPLLYWNEQVVLREMGRSYFTSGSHWIRLDCGAMLEELYEQFESAQDHPSRNRLYTLVILGGGRMLELQEECSMPLGKALARFEGHWDESYEEKRWIRAFTDKLSLIIRNCEDKVLQRPYRGDIWTIEQAEDAKLDGTLKTYDRRFT</sequence>
<dbReference type="GO" id="GO:0071949">
    <property type="term" value="F:FAD binding"/>
    <property type="evidence" value="ECO:0007669"/>
    <property type="project" value="InterPro"/>
</dbReference>